<name>A0A8S0SIG7_OLEEU</name>
<organism evidence="1 2">
    <name type="scientific">Olea europaea subsp. europaea</name>
    <dbReference type="NCBI Taxonomy" id="158383"/>
    <lineage>
        <taxon>Eukaryota</taxon>
        <taxon>Viridiplantae</taxon>
        <taxon>Streptophyta</taxon>
        <taxon>Embryophyta</taxon>
        <taxon>Tracheophyta</taxon>
        <taxon>Spermatophyta</taxon>
        <taxon>Magnoliopsida</taxon>
        <taxon>eudicotyledons</taxon>
        <taxon>Gunneridae</taxon>
        <taxon>Pentapetalae</taxon>
        <taxon>asterids</taxon>
        <taxon>lamiids</taxon>
        <taxon>Lamiales</taxon>
        <taxon>Oleaceae</taxon>
        <taxon>Oleeae</taxon>
        <taxon>Olea</taxon>
    </lineage>
</organism>
<evidence type="ECO:0000313" key="1">
    <source>
        <dbReference type="EMBL" id="CAA2992113.1"/>
    </source>
</evidence>
<proteinExistence type="predicted"/>
<gene>
    <name evidence="1" type="ORF">OLEA9_A058726</name>
</gene>
<dbReference type="EMBL" id="CACTIH010005431">
    <property type="protein sequence ID" value="CAA2992113.1"/>
    <property type="molecule type" value="Genomic_DNA"/>
</dbReference>
<sequence length="143" mass="15926">MWIFNLEDCSIKSVLTLRYVCRGLNNIWLVPENYTSSCGSCLTFTLSAFIASSSFKMVLGIEFVCIMKDVSSGQFPEQKGFVCVLMTMFISTSGVSGNFVTGRKLSVTPGGPMSLDLCTKLKYRWLLKDHSSGTKDQTAQFLW</sequence>
<evidence type="ECO:0000313" key="2">
    <source>
        <dbReference type="Proteomes" id="UP000594638"/>
    </source>
</evidence>
<comment type="caution">
    <text evidence="1">The sequence shown here is derived from an EMBL/GenBank/DDBJ whole genome shotgun (WGS) entry which is preliminary data.</text>
</comment>
<reference evidence="1 2" key="1">
    <citation type="submission" date="2019-12" db="EMBL/GenBank/DDBJ databases">
        <authorList>
            <person name="Alioto T."/>
            <person name="Alioto T."/>
            <person name="Gomez Garrido J."/>
        </authorList>
    </citation>
    <scope>NUCLEOTIDE SEQUENCE [LARGE SCALE GENOMIC DNA]</scope>
</reference>
<keyword evidence="2" id="KW-1185">Reference proteome</keyword>
<dbReference type="Proteomes" id="UP000594638">
    <property type="component" value="Unassembled WGS sequence"/>
</dbReference>
<dbReference type="AlphaFoldDB" id="A0A8S0SIG7"/>
<dbReference type="Gramene" id="OE9A058726T1">
    <property type="protein sequence ID" value="OE9A058726C1"/>
    <property type="gene ID" value="OE9A058726"/>
</dbReference>
<protein>
    <submittedName>
        <fullName evidence="1">Uncharacterized protein</fullName>
    </submittedName>
</protein>
<accession>A0A8S0SIG7</accession>